<name>A0A7J7XDH1_MYOMY</name>
<dbReference type="AlphaFoldDB" id="A0A7J7XDH1"/>
<dbReference type="Proteomes" id="UP000527355">
    <property type="component" value="Unassembled WGS sequence"/>
</dbReference>
<dbReference type="EMBL" id="JABWUV010000006">
    <property type="protein sequence ID" value="KAF6347733.1"/>
    <property type="molecule type" value="Genomic_DNA"/>
</dbReference>
<evidence type="ECO:0000313" key="1">
    <source>
        <dbReference type="EMBL" id="KAF6347733.1"/>
    </source>
</evidence>
<sequence>MGNRIVTRQCQGVHQEVTLNLHTIIVKEQITPGMILAATVDLKAALDLTQRVKVVPVTVRQMSHLRVHLLSLNHHQQTNGNLITG</sequence>
<proteinExistence type="predicted"/>
<reference evidence="1 2" key="1">
    <citation type="journal article" date="2020" name="Nature">
        <title>Six reference-quality genomes reveal evolution of bat adaptations.</title>
        <authorList>
            <person name="Jebb D."/>
            <person name="Huang Z."/>
            <person name="Pippel M."/>
            <person name="Hughes G.M."/>
            <person name="Lavrichenko K."/>
            <person name="Devanna P."/>
            <person name="Winkler S."/>
            <person name="Jermiin L.S."/>
            <person name="Skirmuntt E.C."/>
            <person name="Katzourakis A."/>
            <person name="Burkitt-Gray L."/>
            <person name="Ray D.A."/>
            <person name="Sullivan K.A.M."/>
            <person name="Roscito J.G."/>
            <person name="Kirilenko B.M."/>
            <person name="Davalos L.M."/>
            <person name="Corthals A.P."/>
            <person name="Power M.L."/>
            <person name="Jones G."/>
            <person name="Ransome R.D."/>
            <person name="Dechmann D.K.N."/>
            <person name="Locatelli A.G."/>
            <person name="Puechmaille S.J."/>
            <person name="Fedrigo O."/>
            <person name="Jarvis E.D."/>
            <person name="Hiller M."/>
            <person name="Vernes S.C."/>
            <person name="Myers E.W."/>
            <person name="Teeling E.C."/>
        </authorList>
    </citation>
    <scope>NUCLEOTIDE SEQUENCE [LARGE SCALE GENOMIC DNA]</scope>
    <source>
        <strain evidence="1">MMyoMyo1</strain>
        <tissue evidence="1">Flight muscle</tissue>
    </source>
</reference>
<evidence type="ECO:0000313" key="2">
    <source>
        <dbReference type="Proteomes" id="UP000527355"/>
    </source>
</evidence>
<protein>
    <submittedName>
        <fullName evidence="1">AF4/FMR2 family member 4</fullName>
    </submittedName>
</protein>
<organism evidence="1 2">
    <name type="scientific">Myotis myotis</name>
    <name type="common">Greater mouse-eared bat</name>
    <name type="synonym">Vespertilio myotis</name>
    <dbReference type="NCBI Taxonomy" id="51298"/>
    <lineage>
        <taxon>Eukaryota</taxon>
        <taxon>Metazoa</taxon>
        <taxon>Chordata</taxon>
        <taxon>Craniata</taxon>
        <taxon>Vertebrata</taxon>
        <taxon>Euteleostomi</taxon>
        <taxon>Mammalia</taxon>
        <taxon>Eutheria</taxon>
        <taxon>Laurasiatheria</taxon>
        <taxon>Chiroptera</taxon>
        <taxon>Yangochiroptera</taxon>
        <taxon>Vespertilionidae</taxon>
        <taxon>Myotis</taxon>
    </lineage>
</organism>
<gene>
    <name evidence="1" type="ORF">mMyoMyo1_000424</name>
</gene>
<keyword evidence="2" id="KW-1185">Reference proteome</keyword>
<comment type="caution">
    <text evidence="1">The sequence shown here is derived from an EMBL/GenBank/DDBJ whole genome shotgun (WGS) entry which is preliminary data.</text>
</comment>
<accession>A0A7J7XDH1</accession>